<reference evidence="2 3" key="1">
    <citation type="submission" date="2019-11" db="EMBL/GenBank/DDBJ databases">
        <title>Genome sequences of 17 halophilic strains isolated from different environments.</title>
        <authorList>
            <person name="Furrow R.E."/>
        </authorList>
    </citation>
    <scope>NUCLEOTIDE SEQUENCE [LARGE SCALE GENOMIC DNA]</scope>
    <source>
        <strain evidence="2 3">SL-4</strain>
    </source>
</reference>
<comment type="caution">
    <text evidence="2">The sequence shown here is derived from an EMBL/GenBank/DDBJ whole genome shotgun (WGS) entry which is preliminary data.</text>
</comment>
<dbReference type="Proteomes" id="UP000450457">
    <property type="component" value="Unassembled WGS sequence"/>
</dbReference>
<dbReference type="PROSITE" id="PS51831">
    <property type="entry name" value="HD"/>
    <property type="match status" value="1"/>
</dbReference>
<dbReference type="InterPro" id="IPR006674">
    <property type="entry name" value="HD_domain"/>
</dbReference>
<dbReference type="GeneID" id="78005790"/>
<organism evidence="2 3">
    <name type="scientific">Halobacillus litoralis</name>
    <dbReference type="NCBI Taxonomy" id="45668"/>
    <lineage>
        <taxon>Bacteria</taxon>
        <taxon>Bacillati</taxon>
        <taxon>Bacillota</taxon>
        <taxon>Bacilli</taxon>
        <taxon>Bacillales</taxon>
        <taxon>Bacillaceae</taxon>
        <taxon>Halobacillus</taxon>
    </lineage>
</organism>
<dbReference type="InterPro" id="IPR003607">
    <property type="entry name" value="HD/PDEase_dom"/>
</dbReference>
<proteinExistence type="predicted"/>
<dbReference type="RefSeq" id="WP_160911822.1">
    <property type="nucleotide sequence ID" value="NZ_WMFA01000001.1"/>
</dbReference>
<feature type="domain" description="HD" evidence="1">
    <location>
        <begin position="61"/>
        <end position="177"/>
    </location>
</feature>
<dbReference type="GO" id="GO:0006203">
    <property type="term" value="P:dGTP catabolic process"/>
    <property type="evidence" value="ECO:0007669"/>
    <property type="project" value="TreeGrafter"/>
</dbReference>
<evidence type="ECO:0000313" key="3">
    <source>
        <dbReference type="Proteomes" id="UP000450457"/>
    </source>
</evidence>
<dbReference type="FunFam" id="1.10.3210.10:FF:000014">
    <property type="entry name" value="HD domain-containing protein"/>
    <property type="match status" value="1"/>
</dbReference>
<evidence type="ECO:0000259" key="1">
    <source>
        <dbReference type="PROSITE" id="PS51831"/>
    </source>
</evidence>
<sequence length="431" mass="51199">MAYRDEKLSEEKVFKDPVHRYVHVRERVIWDLIGTAEFQRLRRIKQLGTSYLTFHGAEHSRFNHSLGVYEIVRRIIENFKDRPNWNQEERLLCLCAALLHDLGHGPFSHSFEKVYKLDHEDFTQAILLGDTEVNKVLSKVEKGFPKKVADVINKTYENKLVVSLISSQIDADRMDYLQRDAYFTGVSYGHFDMERILRVMRPMEDQVVVKESGMHAIEDYIMSRYQMYWQVYFHPVTRSAEVILTKILHRAKELYEEGYSFKLKPVHFLSFFSGEPSLEEYLALDEAVVLYYFQTWMKEEDEVLSDLCHRFVNRKLFKYIEFNPNSQMNEWMELYKLFTKAGLNPDYYLVVDSSSDLPYDFYRPGEEGERLPIHLLQPNDELKELSRLSDIVESISGKKRTDHKLYIPLDRLEEMSNRSKTKKRIMEILFG</sequence>
<name>A0A845F7D9_9BACI</name>
<evidence type="ECO:0000313" key="2">
    <source>
        <dbReference type="EMBL" id="MYL69646.1"/>
    </source>
</evidence>
<dbReference type="PANTHER" id="PTHR11373">
    <property type="entry name" value="DEOXYNUCLEOSIDE TRIPHOSPHATE TRIPHOSPHOHYDROLASE"/>
    <property type="match status" value="1"/>
</dbReference>
<accession>A0A845F7D9</accession>
<dbReference type="OrthoDB" id="9803619at2"/>
<dbReference type="CDD" id="cd00077">
    <property type="entry name" value="HDc"/>
    <property type="match status" value="1"/>
</dbReference>
<dbReference type="InterPro" id="IPR050135">
    <property type="entry name" value="dGTPase-like"/>
</dbReference>
<dbReference type="EMBL" id="WMFA01000001">
    <property type="protein sequence ID" value="MYL69646.1"/>
    <property type="molecule type" value="Genomic_DNA"/>
</dbReference>
<gene>
    <name evidence="2" type="ORF">GLW00_02225</name>
</gene>
<dbReference type="AlphaFoldDB" id="A0A845F7D9"/>
<dbReference type="SUPFAM" id="SSF109604">
    <property type="entry name" value="HD-domain/PDEase-like"/>
    <property type="match status" value="1"/>
</dbReference>
<dbReference type="InterPro" id="IPR045509">
    <property type="entry name" value="HD_assoc_2"/>
</dbReference>
<dbReference type="PANTHER" id="PTHR11373:SF4">
    <property type="entry name" value="DEOXYNUCLEOSIDE TRIPHOSPHATE TRIPHOSPHOHYDROLASE SAMHD1"/>
    <property type="match status" value="1"/>
</dbReference>
<protein>
    <submittedName>
        <fullName evidence="2">HD domain-containing protein</fullName>
    </submittedName>
</protein>
<dbReference type="Pfam" id="PF01966">
    <property type="entry name" value="HD"/>
    <property type="match status" value="1"/>
</dbReference>
<dbReference type="GO" id="GO:0008832">
    <property type="term" value="F:dGTPase activity"/>
    <property type="evidence" value="ECO:0007669"/>
    <property type="project" value="TreeGrafter"/>
</dbReference>
<dbReference type="SMART" id="SM00471">
    <property type="entry name" value="HDc"/>
    <property type="match status" value="1"/>
</dbReference>
<dbReference type="Gene3D" id="1.10.3210.10">
    <property type="entry name" value="Hypothetical protein af1432"/>
    <property type="match status" value="1"/>
</dbReference>
<dbReference type="Pfam" id="PF19276">
    <property type="entry name" value="HD_assoc_2"/>
    <property type="match status" value="1"/>
</dbReference>